<protein>
    <submittedName>
        <fullName evidence="2">Uncharacterized protein</fullName>
    </submittedName>
</protein>
<sequence>MHNKGQSFFCTREEKYGAVVYWEVSDPTRNYDLATRINHHCYSSKSAGSGYYMNIDIIFRIAKVLLKQTTLTINESLREKQEDKYSLEYEDADNYYPDESEYYHPEHIEETENREFSDLAEALERSLETFTEWTTEMATSKTEKTFPEGYYECKACHMCFDKVKSTEELEKIYSIDEEKEIYYCKGYCYNVEILKLSYCRKCTGKNLLKKPHEIENQISDECNENTNKKEEKEKEKPLTIREPKGKEKEVTDQDNINHLTQRLDWFESTVKKQQEDIDLLKHKLDLINSQKRMYRDRLRFLIDEMANLIEESLQQDTYIPILNDDKDIFMDEREAFEEALNQNIQKQIEDLIDLIDNTDMKGLYYLPFLEPNERPIKRARSVSPRLGRSATPTSPTIKITINN</sequence>
<dbReference type="OrthoDB" id="2462871at2759"/>
<evidence type="ECO:0000313" key="2">
    <source>
        <dbReference type="EMBL" id="RIB12742.1"/>
    </source>
</evidence>
<gene>
    <name evidence="2" type="ORF">C2G38_2199860</name>
</gene>
<evidence type="ECO:0000256" key="1">
    <source>
        <dbReference type="SAM" id="Coils"/>
    </source>
</evidence>
<proteinExistence type="predicted"/>
<accession>A0A397USH3</accession>
<dbReference type="Proteomes" id="UP000266673">
    <property type="component" value="Unassembled WGS sequence"/>
</dbReference>
<evidence type="ECO:0000313" key="3">
    <source>
        <dbReference type="Proteomes" id="UP000266673"/>
    </source>
</evidence>
<keyword evidence="1" id="KW-0175">Coiled coil</keyword>
<dbReference type="AlphaFoldDB" id="A0A397USH3"/>
<comment type="caution">
    <text evidence="2">The sequence shown here is derived from an EMBL/GenBank/DDBJ whole genome shotgun (WGS) entry which is preliminary data.</text>
</comment>
<feature type="coiled-coil region" evidence="1">
    <location>
        <begin position="270"/>
        <end position="311"/>
    </location>
</feature>
<name>A0A397USH3_9GLOM</name>
<reference evidence="2 3" key="1">
    <citation type="submission" date="2018-06" db="EMBL/GenBank/DDBJ databases">
        <title>Comparative genomics reveals the genomic features of Rhizophagus irregularis, R. cerebriforme, R. diaphanum and Gigaspora rosea, and their symbiotic lifestyle signature.</title>
        <authorList>
            <person name="Morin E."/>
            <person name="San Clemente H."/>
            <person name="Chen E.C.H."/>
            <person name="De La Providencia I."/>
            <person name="Hainaut M."/>
            <person name="Kuo A."/>
            <person name="Kohler A."/>
            <person name="Murat C."/>
            <person name="Tang N."/>
            <person name="Roy S."/>
            <person name="Loubradou J."/>
            <person name="Henrissat B."/>
            <person name="Grigoriev I.V."/>
            <person name="Corradi N."/>
            <person name="Roux C."/>
            <person name="Martin F.M."/>
        </authorList>
    </citation>
    <scope>NUCLEOTIDE SEQUENCE [LARGE SCALE GENOMIC DNA]</scope>
    <source>
        <strain evidence="2 3">DAOM 194757</strain>
    </source>
</reference>
<keyword evidence="3" id="KW-1185">Reference proteome</keyword>
<organism evidence="2 3">
    <name type="scientific">Gigaspora rosea</name>
    <dbReference type="NCBI Taxonomy" id="44941"/>
    <lineage>
        <taxon>Eukaryota</taxon>
        <taxon>Fungi</taxon>
        <taxon>Fungi incertae sedis</taxon>
        <taxon>Mucoromycota</taxon>
        <taxon>Glomeromycotina</taxon>
        <taxon>Glomeromycetes</taxon>
        <taxon>Diversisporales</taxon>
        <taxon>Gigasporaceae</taxon>
        <taxon>Gigaspora</taxon>
    </lineage>
</organism>
<dbReference type="EMBL" id="QKWP01000994">
    <property type="protein sequence ID" value="RIB12742.1"/>
    <property type="molecule type" value="Genomic_DNA"/>
</dbReference>